<evidence type="ECO:0000313" key="1">
    <source>
        <dbReference type="EMBL" id="MED6262838.1"/>
    </source>
</evidence>
<dbReference type="EMBL" id="JAHUTI010095159">
    <property type="protein sequence ID" value="MED6262838.1"/>
    <property type="molecule type" value="Genomic_DNA"/>
</dbReference>
<evidence type="ECO:0000313" key="2">
    <source>
        <dbReference type="Proteomes" id="UP001345963"/>
    </source>
</evidence>
<protein>
    <submittedName>
        <fullName evidence="1">Uncharacterized protein</fullName>
    </submittedName>
</protein>
<keyword evidence="2" id="KW-1185">Reference proteome</keyword>
<accession>A0ABU7CJ80</accession>
<reference evidence="1 2" key="1">
    <citation type="submission" date="2021-07" db="EMBL/GenBank/DDBJ databases">
        <authorList>
            <person name="Palmer J.M."/>
        </authorList>
    </citation>
    <scope>NUCLEOTIDE SEQUENCE [LARGE SCALE GENOMIC DNA]</scope>
    <source>
        <strain evidence="1 2">AT_MEX2019</strain>
        <tissue evidence="1">Muscle</tissue>
    </source>
</reference>
<name>A0ABU7CJ80_9TELE</name>
<comment type="caution">
    <text evidence="1">The sequence shown here is derived from an EMBL/GenBank/DDBJ whole genome shotgun (WGS) entry which is preliminary data.</text>
</comment>
<dbReference type="Proteomes" id="UP001345963">
    <property type="component" value="Unassembled WGS sequence"/>
</dbReference>
<gene>
    <name evidence="1" type="ORF">ATANTOWER_027325</name>
</gene>
<proteinExistence type="predicted"/>
<sequence length="101" mass="10971">MMVMPMRTYRALWIMELFTPKPLIPTGLVLLPPLSVVFTRLEFVTAGLGAAVLLAGATSAAANRLSQHVDTITTDRTFQTAIFTSERSSTLDEQGNDGSEL</sequence>
<organism evidence="1 2">
    <name type="scientific">Ataeniobius toweri</name>
    <dbReference type="NCBI Taxonomy" id="208326"/>
    <lineage>
        <taxon>Eukaryota</taxon>
        <taxon>Metazoa</taxon>
        <taxon>Chordata</taxon>
        <taxon>Craniata</taxon>
        <taxon>Vertebrata</taxon>
        <taxon>Euteleostomi</taxon>
        <taxon>Actinopterygii</taxon>
        <taxon>Neopterygii</taxon>
        <taxon>Teleostei</taxon>
        <taxon>Neoteleostei</taxon>
        <taxon>Acanthomorphata</taxon>
        <taxon>Ovalentaria</taxon>
        <taxon>Atherinomorphae</taxon>
        <taxon>Cyprinodontiformes</taxon>
        <taxon>Goodeidae</taxon>
        <taxon>Ataeniobius</taxon>
    </lineage>
</organism>